<dbReference type="RefSeq" id="WP_062083209.1">
    <property type="nucleotide sequence ID" value="NZ_FCOK02000005.1"/>
</dbReference>
<proteinExistence type="inferred from homology"/>
<name>A0A158FIY5_9BURK</name>
<dbReference type="PROSITE" id="PS00065">
    <property type="entry name" value="D_2_HYDROXYACID_DH_1"/>
    <property type="match status" value="1"/>
</dbReference>
<dbReference type="GO" id="GO:0016616">
    <property type="term" value="F:oxidoreductase activity, acting on the CH-OH group of donors, NAD or NADP as acceptor"/>
    <property type="evidence" value="ECO:0007669"/>
    <property type="project" value="InterPro"/>
</dbReference>
<dbReference type="InterPro" id="IPR029753">
    <property type="entry name" value="D-isomer_DH_CS"/>
</dbReference>
<dbReference type="PANTHER" id="PTHR42789:SF1">
    <property type="entry name" value="D-ISOMER SPECIFIC 2-HYDROXYACID DEHYDROGENASE FAMILY PROTEIN (AFU_ORTHOLOGUE AFUA_6G10090)"/>
    <property type="match status" value="1"/>
</dbReference>
<dbReference type="SUPFAM" id="SSF51735">
    <property type="entry name" value="NAD(P)-binding Rossmann-fold domains"/>
    <property type="match status" value="1"/>
</dbReference>
<feature type="domain" description="D-isomer specific 2-hydroxyacid dehydrogenase NAD-binding" evidence="7">
    <location>
        <begin position="119"/>
        <end position="291"/>
    </location>
</feature>
<keyword evidence="4" id="KW-0520">NAD</keyword>
<dbReference type="OrthoDB" id="9805416at2"/>
<evidence type="ECO:0000313" key="8">
    <source>
        <dbReference type="EMBL" id="SAL19593.1"/>
    </source>
</evidence>
<dbReference type="CDD" id="cd12169">
    <property type="entry name" value="PGDH_like_1"/>
    <property type="match status" value="1"/>
</dbReference>
<dbReference type="InterPro" id="IPR006140">
    <property type="entry name" value="D-isomer_DH_NAD-bd"/>
</dbReference>
<dbReference type="InterPro" id="IPR050857">
    <property type="entry name" value="D-2-hydroxyacid_DH"/>
</dbReference>
<gene>
    <name evidence="8" type="ORF">AWB69_01231</name>
</gene>
<dbReference type="PANTHER" id="PTHR42789">
    <property type="entry name" value="D-ISOMER SPECIFIC 2-HYDROXYACID DEHYDROGENASE FAMILY PROTEIN (AFU_ORTHOLOGUE AFUA_6G10090)"/>
    <property type="match status" value="1"/>
</dbReference>
<keyword evidence="2" id="KW-0028">Amino-acid biosynthesis</keyword>
<feature type="domain" description="D-isomer specific 2-hydroxyacid dehydrogenase catalytic" evidence="6">
    <location>
        <begin position="34"/>
        <end position="315"/>
    </location>
</feature>
<dbReference type="InterPro" id="IPR036291">
    <property type="entry name" value="NAD(P)-bd_dom_sf"/>
</dbReference>
<dbReference type="GO" id="GO:0051287">
    <property type="term" value="F:NAD binding"/>
    <property type="evidence" value="ECO:0007669"/>
    <property type="project" value="InterPro"/>
</dbReference>
<evidence type="ECO:0000256" key="3">
    <source>
        <dbReference type="ARBA" id="ARBA00023002"/>
    </source>
</evidence>
<evidence type="ECO:0000256" key="5">
    <source>
        <dbReference type="RuleBase" id="RU003719"/>
    </source>
</evidence>
<sequence length="331" mass="35781">MPNRSGPVRIAILDDYQDVALLMADWSGLDRRATITVFNDHVADPDAVVARLQPFEIVCAMRERTPMTRAIIERLPRLRLIASTALRNASIDVKAAAERGVDVMHTGYSSAPTIELTWALILASARNLVAENGSLRAGGWQRFVGDDLAGRTLGVLGLGNVGGAVARIGKAFGMEVIAWSQNLTADHAAEAGAALVTREELFRRADIVTVHLVLSGRTQGLVSAEELALMKPTARLVNTSRGPIVVEADLLAALRSGKIAGAAIDVFDQEPLPSDHPFRSQANLLATPHIGYVSRSLYARFYQETVHNIRQWLDARDGQMIPTAGVSPRRG</sequence>
<dbReference type="Pfam" id="PF02826">
    <property type="entry name" value="2-Hacid_dh_C"/>
    <property type="match status" value="1"/>
</dbReference>
<protein>
    <submittedName>
        <fullName evidence="8">D-isomer specific 2-hydroxyacid dehydrogenase</fullName>
    </submittedName>
</protein>
<evidence type="ECO:0000313" key="9">
    <source>
        <dbReference type="Proteomes" id="UP000054683"/>
    </source>
</evidence>
<evidence type="ECO:0000259" key="6">
    <source>
        <dbReference type="Pfam" id="PF00389"/>
    </source>
</evidence>
<evidence type="ECO:0000256" key="2">
    <source>
        <dbReference type="ARBA" id="ARBA00022605"/>
    </source>
</evidence>
<dbReference type="Gene3D" id="3.40.50.720">
    <property type="entry name" value="NAD(P)-binding Rossmann-like Domain"/>
    <property type="match status" value="2"/>
</dbReference>
<dbReference type="SUPFAM" id="SSF52283">
    <property type="entry name" value="Formate/glycerate dehydrogenase catalytic domain-like"/>
    <property type="match status" value="1"/>
</dbReference>
<dbReference type="InterPro" id="IPR029752">
    <property type="entry name" value="D-isomer_DH_CS1"/>
</dbReference>
<dbReference type="InterPro" id="IPR006139">
    <property type="entry name" value="D-isomer_2_OHA_DH_cat_dom"/>
</dbReference>
<reference evidence="8 9" key="1">
    <citation type="submission" date="2016-01" db="EMBL/GenBank/DDBJ databases">
        <authorList>
            <person name="Oliw E.H."/>
        </authorList>
    </citation>
    <scope>NUCLEOTIDE SEQUENCE [LARGE SCALE GENOMIC DNA]</scope>
    <source>
        <strain evidence="8">LMG 27134</strain>
    </source>
</reference>
<dbReference type="Pfam" id="PF00389">
    <property type="entry name" value="2-Hacid_dh"/>
    <property type="match status" value="1"/>
</dbReference>
<accession>A0A158FIY5</accession>
<dbReference type="EMBL" id="FCOK02000005">
    <property type="protein sequence ID" value="SAL19593.1"/>
    <property type="molecule type" value="Genomic_DNA"/>
</dbReference>
<dbReference type="AlphaFoldDB" id="A0A158FIY5"/>
<keyword evidence="3 5" id="KW-0560">Oxidoreductase</keyword>
<evidence type="ECO:0000256" key="4">
    <source>
        <dbReference type="ARBA" id="ARBA00023027"/>
    </source>
</evidence>
<evidence type="ECO:0000256" key="1">
    <source>
        <dbReference type="ARBA" id="ARBA00005854"/>
    </source>
</evidence>
<dbReference type="PROSITE" id="PS00671">
    <property type="entry name" value="D_2_HYDROXYACID_DH_3"/>
    <property type="match status" value="1"/>
</dbReference>
<evidence type="ECO:0000259" key="7">
    <source>
        <dbReference type="Pfam" id="PF02826"/>
    </source>
</evidence>
<organism evidence="8 9">
    <name type="scientific">Caballeronia udeis</name>
    <dbReference type="NCBI Taxonomy" id="1232866"/>
    <lineage>
        <taxon>Bacteria</taxon>
        <taxon>Pseudomonadati</taxon>
        <taxon>Pseudomonadota</taxon>
        <taxon>Betaproteobacteria</taxon>
        <taxon>Burkholderiales</taxon>
        <taxon>Burkholderiaceae</taxon>
        <taxon>Caballeronia</taxon>
    </lineage>
</organism>
<dbReference type="GO" id="GO:0008652">
    <property type="term" value="P:amino acid biosynthetic process"/>
    <property type="evidence" value="ECO:0007669"/>
    <property type="project" value="UniProtKB-KW"/>
</dbReference>
<dbReference type="Proteomes" id="UP000054683">
    <property type="component" value="Unassembled WGS sequence"/>
</dbReference>
<comment type="similarity">
    <text evidence="1 5">Belongs to the D-isomer specific 2-hydroxyacid dehydrogenase family.</text>
</comment>